<dbReference type="InterPro" id="IPR035979">
    <property type="entry name" value="RBD_domain_sf"/>
</dbReference>
<dbReference type="GeneTree" id="ENSGT00940000160550"/>
<proteinExistence type="predicted"/>
<evidence type="ECO:0000256" key="2">
    <source>
        <dbReference type="ARBA" id="ARBA00022884"/>
    </source>
</evidence>
<keyword evidence="7" id="KW-1185">Reference proteome</keyword>
<evidence type="ECO:0000256" key="4">
    <source>
        <dbReference type="SAM" id="MobiDB-lite"/>
    </source>
</evidence>
<dbReference type="SMART" id="SM00360">
    <property type="entry name" value="RRM"/>
    <property type="match status" value="3"/>
</dbReference>
<organism evidence="6 7">
    <name type="scientific">Gallus gallus</name>
    <name type="common">Chicken</name>
    <dbReference type="NCBI Taxonomy" id="9031"/>
    <lineage>
        <taxon>Eukaryota</taxon>
        <taxon>Metazoa</taxon>
        <taxon>Chordata</taxon>
        <taxon>Craniata</taxon>
        <taxon>Vertebrata</taxon>
        <taxon>Euteleostomi</taxon>
        <taxon>Archelosauria</taxon>
        <taxon>Archosauria</taxon>
        <taxon>Dinosauria</taxon>
        <taxon>Saurischia</taxon>
        <taxon>Theropoda</taxon>
        <taxon>Coelurosauria</taxon>
        <taxon>Aves</taxon>
        <taxon>Neognathae</taxon>
        <taxon>Galloanserae</taxon>
        <taxon>Galliformes</taxon>
        <taxon>Phasianidae</taxon>
        <taxon>Phasianinae</taxon>
        <taxon>Gallus</taxon>
    </lineage>
</organism>
<dbReference type="Gene3D" id="3.30.70.330">
    <property type="match status" value="3"/>
</dbReference>
<dbReference type="SUPFAM" id="SSF54928">
    <property type="entry name" value="RNA-binding domain, RBD"/>
    <property type="match status" value="2"/>
</dbReference>
<feature type="region of interest" description="Disordered" evidence="4">
    <location>
        <begin position="577"/>
        <end position="634"/>
    </location>
</feature>
<protein>
    <submittedName>
        <fullName evidence="6">Ribonucleoprotein, PTB binding 1</fullName>
    </submittedName>
</protein>
<keyword evidence="1" id="KW-0677">Repeat</keyword>
<dbReference type="InterPro" id="IPR000504">
    <property type="entry name" value="RRM_dom"/>
</dbReference>
<dbReference type="Pfam" id="PF00076">
    <property type="entry name" value="RRM_1"/>
    <property type="match status" value="1"/>
</dbReference>
<name>A0A8V0XCX2_CHICK</name>
<evidence type="ECO:0000256" key="1">
    <source>
        <dbReference type="ARBA" id="ARBA00022737"/>
    </source>
</evidence>
<gene>
    <name evidence="6" type="primary">LOC107050992</name>
</gene>
<dbReference type="GO" id="GO:0003723">
    <property type="term" value="F:RNA binding"/>
    <property type="evidence" value="ECO:0007669"/>
    <property type="project" value="UniProtKB-UniRule"/>
</dbReference>
<dbReference type="InterPro" id="IPR012677">
    <property type="entry name" value="Nucleotide-bd_a/b_plait_sf"/>
</dbReference>
<dbReference type="GlyGen" id="A0A8V0XCX2">
    <property type="glycosylation" value="2 sites"/>
</dbReference>
<feature type="compositionally biased region" description="Pro residues" evidence="4">
    <location>
        <begin position="601"/>
        <end position="622"/>
    </location>
</feature>
<evidence type="ECO:0000256" key="3">
    <source>
        <dbReference type="PROSITE-ProRule" id="PRU00176"/>
    </source>
</evidence>
<dbReference type="FunFam" id="3.30.70.330:FF:000116">
    <property type="entry name" value="Putative ribonucleoprotein PTB-binding 1"/>
    <property type="match status" value="1"/>
</dbReference>
<reference evidence="6" key="1">
    <citation type="submission" date="2020-11" db="EMBL/GenBank/DDBJ databases">
        <title>Gallus gallus (Chicken) genome, bGalGal1, GRCg7b, maternal haplotype autosomes + Z &amp; W.</title>
        <authorList>
            <person name="Warren W."/>
            <person name="Formenti G."/>
            <person name="Fedrigo O."/>
            <person name="Haase B."/>
            <person name="Mountcastle J."/>
            <person name="Balacco J."/>
            <person name="Tracey A."/>
            <person name="Schneider V."/>
            <person name="Okimoto R."/>
            <person name="Cheng H."/>
            <person name="Hawken R."/>
            <person name="Howe K."/>
            <person name="Jarvis E.D."/>
        </authorList>
    </citation>
    <scope>NUCLEOTIDE SEQUENCE [LARGE SCALE GENOMIC DNA]</scope>
    <source>
        <strain evidence="6">Broiler</strain>
    </source>
</reference>
<dbReference type="FunCoup" id="A0A8V0XCX2">
    <property type="interactions" value="307"/>
</dbReference>
<sequence>MSNRRGRCPSRSTQFEGAMLPSGFFQPIRAAVAPGYFFFPHCPIGALRTPDGGPMGERCVGGVEGRRETKMAAAAAAAAAADRVPDVELPPLDPNEVSARQFRNRRKVIIRGLPADVSKQKVHEMLRDFELQHCSVDRHSSTASITLPDASQAARAMQRLQRRHRLHAELQPCSAVLCVAHLPRSCSWQQWEALVRPYGAVGRCRLVHGRTSGRCKGYGFVEYLHEEAAAVAHSELQGRALGAHVLFVRRCEGRGAAMEEEDLHTRCLCVEGLPRGYADGEGLRRVFSGVCGPTFCQLAYGPDGQPLSFAVLEYDCADAAERVQAAMDGALIGGNRVCVSFCAPGLPGHQMLPALIAVRTAAQSRGRGLLPDPTLLQILSALRSPTAAPLLRGALGGKRGLLGAAPLLPFCPTVLQSALQNPMRKPGLLGEAPLGALPRGIVGMPALNAAPLLGDTATGGDVPPCPPVGGVAMAADRDGPSLTASLLSTNNRRSAAATGSLLGEPPKDFRIPRNPYLNLRSLLPPSITGIAAPKPLALPPHSILGTGPTARIASALREPLLPSPGAAAEGIPIVPPPHCAPLSTQTPIVPPTPSASHGAPPKTPVPPPPPKRPWSQLLPPPERSPEGCYVGQHSQGLGGHYADSYLKRKRIF</sequence>
<feature type="domain" description="RRM" evidence="5">
    <location>
        <begin position="175"/>
        <end position="253"/>
    </location>
</feature>
<keyword evidence="2 3" id="KW-0694">RNA-binding</keyword>
<dbReference type="Ensembl" id="ENSGALT00010005603.1">
    <property type="protein sequence ID" value="ENSGALP00010003442.1"/>
    <property type="gene ID" value="ENSGALG00010002432.1"/>
</dbReference>
<evidence type="ECO:0000313" key="6">
    <source>
        <dbReference type="Ensembl" id="ENSGALP00010003442.1"/>
    </source>
</evidence>
<dbReference type="OrthoDB" id="639027at2759"/>
<dbReference type="AlphaFoldDB" id="A0A8V0XCX2"/>
<dbReference type="PROSITE" id="PS50102">
    <property type="entry name" value="RRM"/>
    <property type="match status" value="1"/>
</dbReference>
<reference evidence="6" key="3">
    <citation type="submission" date="2025-09" db="UniProtKB">
        <authorList>
            <consortium name="Ensembl"/>
        </authorList>
    </citation>
    <scope>IDENTIFICATION</scope>
    <source>
        <strain evidence="6">broiler</strain>
    </source>
</reference>
<dbReference type="Proteomes" id="UP000000539">
    <property type="component" value="Chromosome 30"/>
</dbReference>
<dbReference type="PANTHER" id="PTHR24012">
    <property type="entry name" value="RNA BINDING PROTEIN"/>
    <property type="match status" value="1"/>
</dbReference>
<accession>A0A8V0XCX2</accession>
<evidence type="ECO:0000259" key="5">
    <source>
        <dbReference type="PROSITE" id="PS50102"/>
    </source>
</evidence>
<evidence type="ECO:0000313" key="7">
    <source>
        <dbReference type="Proteomes" id="UP000000539"/>
    </source>
</evidence>
<reference evidence="6" key="2">
    <citation type="submission" date="2025-08" db="UniProtKB">
        <authorList>
            <consortium name="Ensembl"/>
        </authorList>
    </citation>
    <scope>IDENTIFICATION</scope>
    <source>
        <strain evidence="6">broiler</strain>
    </source>
</reference>